<evidence type="ECO:0000313" key="2">
    <source>
        <dbReference type="EMBL" id="MFD2024157.1"/>
    </source>
</evidence>
<dbReference type="Proteomes" id="UP001597338">
    <property type="component" value="Unassembled WGS sequence"/>
</dbReference>
<reference evidence="3" key="1">
    <citation type="journal article" date="2019" name="Int. J. Syst. Evol. Microbiol.">
        <title>The Global Catalogue of Microorganisms (GCM) 10K type strain sequencing project: providing services to taxonomists for standard genome sequencing and annotation.</title>
        <authorList>
            <consortium name="The Broad Institute Genomics Platform"/>
            <consortium name="The Broad Institute Genome Sequencing Center for Infectious Disease"/>
            <person name="Wu L."/>
            <person name="Ma J."/>
        </authorList>
    </citation>
    <scope>NUCLEOTIDE SEQUENCE [LARGE SCALE GENOMIC DNA]</scope>
    <source>
        <strain evidence="3">CCM 7043</strain>
    </source>
</reference>
<keyword evidence="3" id="KW-1185">Reference proteome</keyword>
<protein>
    <recommendedName>
        <fullName evidence="4">SMODS and SLOG-associating 2TM effector domain-containing protein</fullName>
    </recommendedName>
</protein>
<accession>A0ABW4V1R8</accession>
<dbReference type="RefSeq" id="WP_377196113.1">
    <property type="nucleotide sequence ID" value="NZ_JBHUHF010000001.1"/>
</dbReference>
<proteinExistence type="predicted"/>
<feature type="transmembrane region" description="Helical" evidence="1">
    <location>
        <begin position="156"/>
        <end position="175"/>
    </location>
</feature>
<sequence>MAGIASIIAALAAGYWGIRTARQASGNPAGGPEADAAASNFVSAIFGFSISLATAVVVGGYIMRAIALYQADRRYDEVRTRVQAAEDALQVALESQDQNLALQRIWAVVHERLEQYHQDAQRQGRIAFSRAMGAMSLGFLILAACVAATFFATSAIGIVVTGSLGAISAGVAGYVSQTYLRAYQDSAIHLRAYFAQPVEASRFLFAERAIAVSGLPDADRAELMKVLVHAMVAGGLGKASETQ</sequence>
<feature type="transmembrane region" description="Helical" evidence="1">
    <location>
        <begin position="131"/>
        <end position="150"/>
    </location>
</feature>
<evidence type="ECO:0000313" key="3">
    <source>
        <dbReference type="Proteomes" id="UP001597338"/>
    </source>
</evidence>
<gene>
    <name evidence="2" type="ORF">ACFSL2_01380</name>
</gene>
<name>A0ABW4V1R8_9MICO</name>
<evidence type="ECO:0000256" key="1">
    <source>
        <dbReference type="SAM" id="Phobius"/>
    </source>
</evidence>
<keyword evidence="1" id="KW-1133">Transmembrane helix</keyword>
<keyword evidence="1" id="KW-0812">Transmembrane</keyword>
<keyword evidence="1" id="KW-0472">Membrane</keyword>
<organism evidence="2 3">
    <name type="scientific">Promicromonospora aerolata</name>
    <dbReference type="NCBI Taxonomy" id="195749"/>
    <lineage>
        <taxon>Bacteria</taxon>
        <taxon>Bacillati</taxon>
        <taxon>Actinomycetota</taxon>
        <taxon>Actinomycetes</taxon>
        <taxon>Micrococcales</taxon>
        <taxon>Promicromonosporaceae</taxon>
        <taxon>Promicromonospora</taxon>
    </lineage>
</organism>
<dbReference type="EMBL" id="JBHUHF010000001">
    <property type="protein sequence ID" value="MFD2024157.1"/>
    <property type="molecule type" value="Genomic_DNA"/>
</dbReference>
<comment type="caution">
    <text evidence="2">The sequence shown here is derived from an EMBL/GenBank/DDBJ whole genome shotgun (WGS) entry which is preliminary data.</text>
</comment>
<evidence type="ECO:0008006" key="4">
    <source>
        <dbReference type="Google" id="ProtNLM"/>
    </source>
</evidence>
<feature type="transmembrane region" description="Helical" evidence="1">
    <location>
        <begin position="45"/>
        <end position="69"/>
    </location>
</feature>